<sequence>MNSCDQKPPLETPNIVFILTDDLGFQDLSSYGSPMIKTPNLDLLAKQGALLNSYYSTQAVCSASRASILTGAYPNRIGFSGALGPNSKKGINPNELLMSEMLKEQGYKTAIYGKWHLGDNEKFLPTKHGFDDFYGILYSNDMWPFHPERPNGYPDLMLYENETPIQVLTDQSNLTKDLTQKSVDFINKNKENPFFLYLAHPQPHVPLFASSDFNGRSKNGLYTDVIEEIDNSVGLIIQALKENGLEKNTIVVFTSDNGPWLSYGGHAGSTGIYREGKGTTWEGGQRVPCIVWYPNEIKPNSVISTPLMGIDWLPTFASITNSSLSKNKIDGKNIWNTLTMETKKDPHEALFFYYHVNSLHGVRYGDWKMYFPHRYRTLNGRIGRNDGIPIKYEYINLEEKELYNLIDDPSETNNVYDQYPDIVKKIEILAEIKKSEIGDVLTNSIGSENRPIGMID</sequence>
<dbReference type="InterPro" id="IPR017850">
    <property type="entry name" value="Alkaline_phosphatase_core_sf"/>
</dbReference>
<dbReference type="Pfam" id="PF00884">
    <property type="entry name" value="Sulfatase"/>
    <property type="match status" value="1"/>
</dbReference>
<evidence type="ECO:0000256" key="2">
    <source>
        <dbReference type="ARBA" id="ARBA00022801"/>
    </source>
</evidence>
<dbReference type="PANTHER" id="PTHR42693">
    <property type="entry name" value="ARYLSULFATASE FAMILY MEMBER"/>
    <property type="match status" value="1"/>
</dbReference>
<feature type="domain" description="Sulfatase N-terminal" evidence="3">
    <location>
        <begin position="13"/>
        <end position="321"/>
    </location>
</feature>
<dbReference type="InterPro" id="IPR000917">
    <property type="entry name" value="Sulfatase_N"/>
</dbReference>
<organism evidence="4">
    <name type="scientific">marine metagenome</name>
    <dbReference type="NCBI Taxonomy" id="408172"/>
    <lineage>
        <taxon>unclassified sequences</taxon>
        <taxon>metagenomes</taxon>
        <taxon>ecological metagenomes</taxon>
    </lineage>
</organism>
<proteinExistence type="inferred from homology"/>
<reference evidence="4" key="1">
    <citation type="submission" date="2018-05" db="EMBL/GenBank/DDBJ databases">
        <authorList>
            <person name="Lanie J.A."/>
            <person name="Ng W.-L."/>
            <person name="Kazmierczak K.M."/>
            <person name="Andrzejewski T.M."/>
            <person name="Davidsen T.M."/>
            <person name="Wayne K.J."/>
            <person name="Tettelin H."/>
            <person name="Glass J.I."/>
            <person name="Rusch D."/>
            <person name="Podicherti R."/>
            <person name="Tsui H.-C.T."/>
            <person name="Winkler M.E."/>
        </authorList>
    </citation>
    <scope>NUCLEOTIDE SEQUENCE</scope>
</reference>
<dbReference type="SUPFAM" id="SSF53649">
    <property type="entry name" value="Alkaline phosphatase-like"/>
    <property type="match status" value="1"/>
</dbReference>
<gene>
    <name evidence="4" type="ORF">METZ01_LOCUS48647</name>
</gene>
<dbReference type="AlphaFoldDB" id="A0A381S3Q8"/>
<dbReference type="Gene3D" id="3.40.720.10">
    <property type="entry name" value="Alkaline Phosphatase, subunit A"/>
    <property type="match status" value="1"/>
</dbReference>
<dbReference type="Gene3D" id="3.30.1120.10">
    <property type="match status" value="1"/>
</dbReference>
<dbReference type="CDD" id="cd16026">
    <property type="entry name" value="GALNS_like"/>
    <property type="match status" value="1"/>
</dbReference>
<keyword evidence="2" id="KW-0378">Hydrolase</keyword>
<protein>
    <recommendedName>
        <fullName evidence="3">Sulfatase N-terminal domain-containing protein</fullName>
    </recommendedName>
</protein>
<dbReference type="Pfam" id="PF14707">
    <property type="entry name" value="Sulfatase_C"/>
    <property type="match status" value="1"/>
</dbReference>
<dbReference type="GO" id="GO:0004065">
    <property type="term" value="F:arylsulfatase activity"/>
    <property type="evidence" value="ECO:0007669"/>
    <property type="project" value="TreeGrafter"/>
</dbReference>
<dbReference type="PANTHER" id="PTHR42693:SF53">
    <property type="entry name" value="ENDO-4-O-SULFATASE"/>
    <property type="match status" value="1"/>
</dbReference>
<evidence type="ECO:0000256" key="1">
    <source>
        <dbReference type="ARBA" id="ARBA00008779"/>
    </source>
</evidence>
<dbReference type="EMBL" id="UINC01002355">
    <property type="protein sequence ID" value="SUZ95793.1"/>
    <property type="molecule type" value="Genomic_DNA"/>
</dbReference>
<evidence type="ECO:0000313" key="4">
    <source>
        <dbReference type="EMBL" id="SUZ95793.1"/>
    </source>
</evidence>
<dbReference type="InterPro" id="IPR050738">
    <property type="entry name" value="Sulfatase"/>
</dbReference>
<comment type="similarity">
    <text evidence="1">Belongs to the sulfatase family.</text>
</comment>
<evidence type="ECO:0000259" key="3">
    <source>
        <dbReference type="Pfam" id="PF00884"/>
    </source>
</evidence>
<name>A0A381S3Q8_9ZZZZ</name>
<accession>A0A381S3Q8</accession>